<sequence>MDLEMTKGQNEAIRASLAELTSTVEKHLSACEENALNGSASTAASMSKTHVELMSAARKMKSDVYGPVNNVASHYEEFIHSGCLRALLEAGVFDKLPLDGKGMSASELAGKTNMEEALLIRMMRTVAPLYFEEHSPRVYNQTANSPIFQLEDMRSSYKQIYDEYAPCSYALTPYFKENGFKVPDSINNNPYTFAHRTNGLSMWDFLSLHPERLRIFNLGMNRISSQMVPSYGIFPWLSEYRKMETSEDAVLLVDIGGGQGQAIAAIRDIIEGTKGRLILQDREEVMLENPDPIPGVEKMTYDFFTPQPVKNALIYHIRRCFHDWPDADCVAILSNIANAMTSTSRLLIAEMVLQDELDAEAAWMDITMMFFAGKERSENQWRRLIGAAGMRLERIHGSEGTTFSVLEARLK</sequence>
<dbReference type="Pfam" id="PF00891">
    <property type="entry name" value="Methyltransf_2"/>
    <property type="match status" value="1"/>
</dbReference>
<protein>
    <submittedName>
        <fullName evidence="7">Uncharacterized protein</fullName>
    </submittedName>
</protein>
<feature type="domain" description="O-methyltransferase C-terminal" evidence="5">
    <location>
        <begin position="195"/>
        <end position="390"/>
    </location>
</feature>
<reference evidence="7 8" key="3">
    <citation type="journal article" date="2017" name="Mol. Plant Pathol.">
        <title>A gapless genome sequence of the fungus Botrytis cinerea.</title>
        <authorList>
            <person name="Van Kan J.A."/>
            <person name="Stassen J.H."/>
            <person name="Mosbach A."/>
            <person name="Van Der Lee T.A."/>
            <person name="Faino L."/>
            <person name="Farmer A.D."/>
            <person name="Papasotiriou D.G."/>
            <person name="Zhou S."/>
            <person name="Seidl M.F."/>
            <person name="Cottam E."/>
            <person name="Edel D."/>
            <person name="Hahn M."/>
            <person name="Schwartz D.C."/>
            <person name="Dietrich R.A."/>
            <person name="Widdison S."/>
            <person name="Scalliet G."/>
        </authorList>
    </citation>
    <scope>NUCLEOTIDE SEQUENCE [LARGE SCALE GENOMIC DNA]</scope>
    <source>
        <strain evidence="7 8">B05.10</strain>
    </source>
</reference>
<dbReference type="KEGG" id="bfu:BCIN_06g04060"/>
<evidence type="ECO:0000313" key="7">
    <source>
        <dbReference type="EMBL" id="ATZ50940.1"/>
    </source>
</evidence>
<dbReference type="InterPro" id="IPR036390">
    <property type="entry name" value="WH_DNA-bd_sf"/>
</dbReference>
<dbReference type="PROSITE" id="PS51683">
    <property type="entry name" value="SAM_OMT_II"/>
    <property type="match status" value="1"/>
</dbReference>
<evidence type="ECO:0000256" key="3">
    <source>
        <dbReference type="ARBA" id="ARBA00022691"/>
    </source>
</evidence>
<organism evidence="7 8">
    <name type="scientific">Botryotinia fuckeliana (strain B05.10)</name>
    <name type="common">Noble rot fungus</name>
    <name type="synonym">Botrytis cinerea</name>
    <dbReference type="NCBI Taxonomy" id="332648"/>
    <lineage>
        <taxon>Eukaryota</taxon>
        <taxon>Fungi</taxon>
        <taxon>Dikarya</taxon>
        <taxon>Ascomycota</taxon>
        <taxon>Pezizomycotina</taxon>
        <taxon>Leotiomycetes</taxon>
        <taxon>Helotiales</taxon>
        <taxon>Sclerotiniaceae</taxon>
        <taxon>Botrytis</taxon>
    </lineage>
</organism>
<dbReference type="InterPro" id="IPR016461">
    <property type="entry name" value="COMT-like"/>
</dbReference>
<dbReference type="OMA" id="HMPAHLK"/>
<dbReference type="Gene3D" id="1.10.10.10">
    <property type="entry name" value="Winged helix-like DNA-binding domain superfamily/Winged helix DNA-binding domain"/>
    <property type="match status" value="1"/>
</dbReference>
<dbReference type="GO" id="GO:0032259">
    <property type="term" value="P:methylation"/>
    <property type="evidence" value="ECO:0007669"/>
    <property type="project" value="UniProtKB-KW"/>
</dbReference>
<dbReference type="Pfam" id="PF08100">
    <property type="entry name" value="Dimerisation"/>
    <property type="match status" value="1"/>
</dbReference>
<dbReference type="GO" id="GO:0046983">
    <property type="term" value="F:protein dimerization activity"/>
    <property type="evidence" value="ECO:0007669"/>
    <property type="project" value="InterPro"/>
</dbReference>
<keyword evidence="2" id="KW-0808">Transferase</keyword>
<evidence type="ECO:0000256" key="2">
    <source>
        <dbReference type="ARBA" id="ARBA00022679"/>
    </source>
</evidence>
<dbReference type="SUPFAM" id="SSF46785">
    <property type="entry name" value="Winged helix' DNA-binding domain"/>
    <property type="match status" value="1"/>
</dbReference>
<dbReference type="VEuPathDB" id="FungiDB:Bcin06g04060"/>
<dbReference type="GO" id="GO:0008171">
    <property type="term" value="F:O-methyltransferase activity"/>
    <property type="evidence" value="ECO:0007669"/>
    <property type="project" value="InterPro"/>
</dbReference>
<dbReference type="InterPro" id="IPR029063">
    <property type="entry name" value="SAM-dependent_MTases_sf"/>
</dbReference>
<keyword evidence="1" id="KW-0489">Methyltransferase</keyword>
<accession>A0A384JK71</accession>
<keyword evidence="3" id="KW-0949">S-adenosyl-L-methionine</keyword>
<dbReference type="SMR" id="A0A384JK71"/>
<dbReference type="Gene3D" id="3.40.50.150">
    <property type="entry name" value="Vaccinia Virus protein VP39"/>
    <property type="match status" value="1"/>
</dbReference>
<feature type="domain" description="O-methyltransferase dimerisation" evidence="6">
    <location>
        <begin position="74"/>
        <end position="145"/>
    </location>
</feature>
<dbReference type="OrthoDB" id="1535081at2759"/>
<evidence type="ECO:0000259" key="6">
    <source>
        <dbReference type="Pfam" id="PF08100"/>
    </source>
</evidence>
<evidence type="ECO:0000313" key="8">
    <source>
        <dbReference type="Proteomes" id="UP000001798"/>
    </source>
</evidence>
<dbReference type="Proteomes" id="UP000001798">
    <property type="component" value="Chromosome 6"/>
</dbReference>
<dbReference type="AlphaFoldDB" id="A0A384JK71"/>
<keyword evidence="8" id="KW-1185">Reference proteome</keyword>
<name>A0A384JK71_BOTFB</name>
<reference evidence="7 8" key="2">
    <citation type="journal article" date="2012" name="Eukaryot. Cell">
        <title>Genome update of Botrytis cinerea strains B05.10 and T4.</title>
        <authorList>
            <person name="Staats M."/>
            <person name="van Kan J.A."/>
        </authorList>
    </citation>
    <scope>NUCLEOTIDE SEQUENCE [LARGE SCALE GENOMIC DNA]</scope>
    <source>
        <strain evidence="7 8">B05.10</strain>
    </source>
</reference>
<reference evidence="7 8" key="1">
    <citation type="journal article" date="2011" name="PLoS Genet.">
        <title>Genomic analysis of the necrotrophic fungal pathogens Sclerotinia sclerotiorum and Botrytis cinerea.</title>
        <authorList>
            <person name="Amselem J."/>
            <person name="Cuomo C.A."/>
            <person name="van Kan J.A."/>
            <person name="Viaud M."/>
            <person name="Benito E.P."/>
            <person name="Couloux A."/>
            <person name="Coutinho P.M."/>
            <person name="de Vries R.P."/>
            <person name="Dyer P.S."/>
            <person name="Fillinger S."/>
            <person name="Fournier E."/>
            <person name="Gout L."/>
            <person name="Hahn M."/>
            <person name="Kohn L."/>
            <person name="Lapalu N."/>
            <person name="Plummer K.M."/>
            <person name="Pradier J.M."/>
            <person name="Quevillon E."/>
            <person name="Sharon A."/>
            <person name="Simon A."/>
            <person name="ten Have A."/>
            <person name="Tudzynski B."/>
            <person name="Tudzynski P."/>
            <person name="Wincker P."/>
            <person name="Andrew M."/>
            <person name="Anthouard V."/>
            <person name="Beever R.E."/>
            <person name="Beffa R."/>
            <person name="Benoit I."/>
            <person name="Bouzid O."/>
            <person name="Brault B."/>
            <person name="Chen Z."/>
            <person name="Choquer M."/>
            <person name="Collemare J."/>
            <person name="Cotton P."/>
            <person name="Danchin E.G."/>
            <person name="Da Silva C."/>
            <person name="Gautier A."/>
            <person name="Giraud C."/>
            <person name="Giraud T."/>
            <person name="Gonzalez C."/>
            <person name="Grossetete S."/>
            <person name="Guldener U."/>
            <person name="Henrissat B."/>
            <person name="Howlett B.J."/>
            <person name="Kodira C."/>
            <person name="Kretschmer M."/>
            <person name="Lappartient A."/>
            <person name="Leroch M."/>
            <person name="Levis C."/>
            <person name="Mauceli E."/>
            <person name="Neuveglise C."/>
            <person name="Oeser B."/>
            <person name="Pearson M."/>
            <person name="Poulain J."/>
            <person name="Poussereau N."/>
            <person name="Quesneville H."/>
            <person name="Rascle C."/>
            <person name="Schumacher J."/>
            <person name="Segurens B."/>
            <person name="Sexton A."/>
            <person name="Silva E."/>
            <person name="Sirven C."/>
            <person name="Soanes D.M."/>
            <person name="Talbot N.J."/>
            <person name="Templeton M."/>
            <person name="Yandava C."/>
            <person name="Yarden O."/>
            <person name="Zeng Q."/>
            <person name="Rollins J.A."/>
            <person name="Lebrun M.H."/>
            <person name="Dickman M."/>
        </authorList>
    </citation>
    <scope>NUCLEOTIDE SEQUENCE [LARGE SCALE GENOMIC DNA]</scope>
    <source>
        <strain evidence="7 8">B05.10</strain>
    </source>
</reference>
<proteinExistence type="predicted"/>
<feature type="active site" description="Proton acceptor" evidence="4">
    <location>
        <position position="322"/>
    </location>
</feature>
<evidence type="ECO:0000256" key="4">
    <source>
        <dbReference type="PIRSR" id="PIRSR005739-1"/>
    </source>
</evidence>
<dbReference type="InterPro" id="IPR012967">
    <property type="entry name" value="COMT_dimerisation"/>
</dbReference>
<dbReference type="PANTHER" id="PTHR43712">
    <property type="entry name" value="PUTATIVE (AFU_ORTHOLOGUE AFUA_4G14580)-RELATED"/>
    <property type="match status" value="1"/>
</dbReference>
<dbReference type="SUPFAM" id="SSF53335">
    <property type="entry name" value="S-adenosyl-L-methionine-dependent methyltransferases"/>
    <property type="match status" value="1"/>
</dbReference>
<dbReference type="GeneID" id="5427641"/>
<dbReference type="RefSeq" id="XP_001547188.1">
    <property type="nucleotide sequence ID" value="XM_001547138.2"/>
</dbReference>
<dbReference type="PIRSF" id="PIRSF005739">
    <property type="entry name" value="O-mtase"/>
    <property type="match status" value="1"/>
</dbReference>
<dbReference type="InterPro" id="IPR001077">
    <property type="entry name" value="COMT_C"/>
</dbReference>
<gene>
    <name evidence="7" type="ORF">BCIN_06g04060</name>
</gene>
<dbReference type="PANTHER" id="PTHR43712:SF1">
    <property type="entry name" value="HYPOTHETICAL O-METHYLTRANSFERASE (EUROFUNG)-RELATED"/>
    <property type="match status" value="1"/>
</dbReference>
<dbReference type="InterPro" id="IPR036388">
    <property type="entry name" value="WH-like_DNA-bd_sf"/>
</dbReference>
<evidence type="ECO:0000256" key="1">
    <source>
        <dbReference type="ARBA" id="ARBA00022603"/>
    </source>
</evidence>
<evidence type="ECO:0000259" key="5">
    <source>
        <dbReference type="Pfam" id="PF00891"/>
    </source>
</evidence>
<dbReference type="EMBL" id="CP009810">
    <property type="protein sequence ID" value="ATZ50940.1"/>
    <property type="molecule type" value="Genomic_DNA"/>
</dbReference>